<reference evidence="2" key="2">
    <citation type="submission" date="2022-02" db="EMBL/GenBank/DDBJ databases">
        <authorList>
            <person name="Elcheninov A.G."/>
            <person name="Sorokin D.Y."/>
            <person name="Kublanov I.V."/>
        </authorList>
    </citation>
    <scope>NUCLEOTIDE SEQUENCE</scope>
    <source>
        <strain evidence="2">AArc-St2</strain>
    </source>
</reference>
<gene>
    <name evidence="2" type="ORF">AArcSt2_09465</name>
</gene>
<evidence type="ECO:0000259" key="1">
    <source>
        <dbReference type="Pfam" id="PF24041"/>
    </source>
</evidence>
<dbReference type="Pfam" id="PF24041">
    <property type="entry name" value="DUF7350"/>
    <property type="match status" value="1"/>
</dbReference>
<sequence>MNRRMFLSTLGAGAVGSLAGCTDPLSVLGETTYGREPPLVSDRPDAIYYPTHTEGMNMSGMGMADNGLHVHLMYTFPHRFWRIFSADDGGYEARKFDVGRDDAVHLMVGVWDHETELPIPVSGVNIGITGGNDVNERETVYPMLSQRMGFHYGDNYHLDGDGEYTAEVTVEGIVGEAYGDFEGRFDQAQTVSIDFEYDEAERNDLPFEEYPDRQGEQAAVEPMHMDHMPLGFAESLPGESLGEGREDDIRYKAAVVDADRFGSDPYLAVTAETRYNELLIPQLGLDATVTTDGNDETVPLSPAIDPELGFHYGTPVAELTADSEVAVTVTTPAQIARHEGYETAFFDTPTVSLS</sequence>
<dbReference type="PROSITE" id="PS51257">
    <property type="entry name" value="PROKAR_LIPOPROTEIN"/>
    <property type="match status" value="1"/>
</dbReference>
<evidence type="ECO:0000313" key="2">
    <source>
        <dbReference type="EMBL" id="MCL9817171.1"/>
    </source>
</evidence>
<comment type="caution">
    <text evidence="2">The sequence shown here is derived from an EMBL/GenBank/DDBJ whole genome shotgun (WGS) entry which is preliminary data.</text>
</comment>
<keyword evidence="3" id="KW-1185">Reference proteome</keyword>
<accession>A0AAE3FXN9</accession>
<name>A0AAE3FXN9_9EURY</name>
<dbReference type="Proteomes" id="UP001203207">
    <property type="component" value="Unassembled WGS sequence"/>
</dbReference>
<feature type="domain" description="DUF7350" evidence="1">
    <location>
        <begin position="234"/>
        <end position="353"/>
    </location>
</feature>
<dbReference type="EMBL" id="JAKRVX010000003">
    <property type="protein sequence ID" value="MCL9817171.1"/>
    <property type="molecule type" value="Genomic_DNA"/>
</dbReference>
<protein>
    <submittedName>
        <fullName evidence="2">Tat pathway signal protein</fullName>
    </submittedName>
</protein>
<dbReference type="InterPro" id="IPR055774">
    <property type="entry name" value="DUF7350"/>
</dbReference>
<dbReference type="RefSeq" id="WP_250584185.1">
    <property type="nucleotide sequence ID" value="NZ_JAKRVX010000003.1"/>
</dbReference>
<dbReference type="InterPro" id="IPR038482">
    <property type="entry name" value="Tp34-type_sf"/>
</dbReference>
<evidence type="ECO:0000313" key="3">
    <source>
        <dbReference type="Proteomes" id="UP001203207"/>
    </source>
</evidence>
<proteinExistence type="predicted"/>
<dbReference type="AlphaFoldDB" id="A0AAE3FXN9"/>
<dbReference type="Gene3D" id="2.60.40.2480">
    <property type="entry name" value="Periplasmic metal-binding protein Tp34-type"/>
    <property type="match status" value="1"/>
</dbReference>
<organism evidence="2 3">
    <name type="scientific">Natronocalculus amylovorans</name>
    <dbReference type="NCBI Taxonomy" id="2917812"/>
    <lineage>
        <taxon>Archaea</taxon>
        <taxon>Methanobacteriati</taxon>
        <taxon>Methanobacteriota</taxon>
        <taxon>Stenosarchaea group</taxon>
        <taxon>Halobacteria</taxon>
        <taxon>Halobacteriales</taxon>
        <taxon>Haloferacaceae</taxon>
        <taxon>Natronocalculus</taxon>
    </lineage>
</organism>
<reference evidence="2" key="1">
    <citation type="journal article" date="2022" name="Syst. Appl. Microbiol.">
        <title>Natronocalculus amylovorans gen. nov., sp. nov., and Natranaeroarchaeum aerophilus sp. nov., dominant culturable amylolytic natronoarchaea from hypersaline soda lakes in southwestern Siberia.</title>
        <authorList>
            <person name="Sorokin D.Y."/>
            <person name="Elcheninov A.G."/>
            <person name="Khizhniak T.V."/>
            <person name="Koenen M."/>
            <person name="Bale N.J."/>
            <person name="Damste J.S.S."/>
            <person name="Kublanov I.V."/>
        </authorList>
    </citation>
    <scope>NUCLEOTIDE SEQUENCE</scope>
    <source>
        <strain evidence="2">AArc-St2</strain>
    </source>
</reference>